<evidence type="ECO:0000256" key="1">
    <source>
        <dbReference type="SAM" id="Phobius"/>
    </source>
</evidence>
<organism evidence="2 3">
    <name type="scientific">Candidatus Pullichristensenella excrementigallinarum</name>
    <dbReference type="NCBI Taxonomy" id="2840907"/>
    <lineage>
        <taxon>Bacteria</taxon>
        <taxon>Bacillati</taxon>
        <taxon>Bacillota</taxon>
        <taxon>Clostridia</taxon>
        <taxon>Candidatus Pullichristensenella</taxon>
    </lineage>
</organism>
<feature type="transmembrane region" description="Helical" evidence="1">
    <location>
        <begin position="16"/>
        <end position="42"/>
    </location>
</feature>
<evidence type="ECO:0000313" key="2">
    <source>
        <dbReference type="EMBL" id="HIU34394.1"/>
    </source>
</evidence>
<keyword evidence="1" id="KW-0812">Transmembrane</keyword>
<protein>
    <submittedName>
        <fullName evidence="2">Uncharacterized protein</fullName>
    </submittedName>
</protein>
<dbReference type="AlphaFoldDB" id="A0A9D1IEH5"/>
<dbReference type="EMBL" id="DVMU01000170">
    <property type="protein sequence ID" value="HIU34394.1"/>
    <property type="molecule type" value="Genomic_DNA"/>
</dbReference>
<reference evidence="2" key="2">
    <citation type="journal article" date="2021" name="PeerJ">
        <title>Extensive microbial diversity within the chicken gut microbiome revealed by metagenomics and culture.</title>
        <authorList>
            <person name="Gilroy R."/>
            <person name="Ravi A."/>
            <person name="Getino M."/>
            <person name="Pursley I."/>
            <person name="Horton D.L."/>
            <person name="Alikhan N.F."/>
            <person name="Baker D."/>
            <person name="Gharbi K."/>
            <person name="Hall N."/>
            <person name="Watson M."/>
            <person name="Adriaenssens E.M."/>
            <person name="Foster-Nyarko E."/>
            <person name="Jarju S."/>
            <person name="Secka A."/>
            <person name="Antonio M."/>
            <person name="Oren A."/>
            <person name="Chaudhuri R.R."/>
            <person name="La Ragione R."/>
            <person name="Hildebrand F."/>
            <person name="Pallen M.J."/>
        </authorList>
    </citation>
    <scope>NUCLEOTIDE SEQUENCE</scope>
    <source>
        <strain evidence="2">ChiHcec3-11533</strain>
    </source>
</reference>
<evidence type="ECO:0000313" key="3">
    <source>
        <dbReference type="Proteomes" id="UP000824072"/>
    </source>
</evidence>
<name>A0A9D1IEH5_9FIRM</name>
<sequence length="95" mass="9998">MISIIAIVLGITSIPFAFYACTGYLFVVPLLLSLIGAAMGALGMMREGNSDRRMLSMIAIGCAVIGLIMSIVCFACSGCDICRYGGQISSLSNMF</sequence>
<feature type="transmembrane region" description="Helical" evidence="1">
    <location>
        <begin position="54"/>
        <end position="72"/>
    </location>
</feature>
<proteinExistence type="predicted"/>
<gene>
    <name evidence="2" type="ORF">IAB02_07505</name>
</gene>
<comment type="caution">
    <text evidence="2">The sequence shown here is derived from an EMBL/GenBank/DDBJ whole genome shotgun (WGS) entry which is preliminary data.</text>
</comment>
<keyword evidence="1" id="KW-0472">Membrane</keyword>
<dbReference type="Proteomes" id="UP000824072">
    <property type="component" value="Unassembled WGS sequence"/>
</dbReference>
<reference evidence="2" key="1">
    <citation type="submission" date="2020-10" db="EMBL/GenBank/DDBJ databases">
        <authorList>
            <person name="Gilroy R."/>
        </authorList>
    </citation>
    <scope>NUCLEOTIDE SEQUENCE</scope>
    <source>
        <strain evidence="2">ChiHcec3-11533</strain>
    </source>
</reference>
<accession>A0A9D1IEH5</accession>
<keyword evidence="1" id="KW-1133">Transmembrane helix</keyword>